<evidence type="ECO:0000256" key="1">
    <source>
        <dbReference type="ARBA" id="ARBA00004162"/>
    </source>
</evidence>
<keyword evidence="3" id="KW-1003">Cell membrane</keyword>
<evidence type="ECO:0000256" key="7">
    <source>
        <dbReference type="RuleBase" id="RU003879"/>
    </source>
</evidence>
<dbReference type="Pfam" id="PF02472">
    <property type="entry name" value="ExbD"/>
    <property type="match status" value="1"/>
</dbReference>
<dbReference type="RefSeq" id="WP_065970403.1">
    <property type="nucleotide sequence ID" value="NZ_CP080624.1"/>
</dbReference>
<proteinExistence type="inferred from homology"/>
<keyword evidence="6" id="KW-0472">Membrane</keyword>
<dbReference type="GO" id="GO:0015031">
    <property type="term" value="P:protein transport"/>
    <property type="evidence" value="ECO:0007669"/>
    <property type="project" value="UniProtKB-KW"/>
</dbReference>
<keyword evidence="5" id="KW-1133">Transmembrane helix</keyword>
<dbReference type="PANTHER" id="PTHR30558">
    <property type="entry name" value="EXBD MEMBRANE COMPONENT OF PMF-DRIVEN MACROMOLECULE IMPORT SYSTEM"/>
    <property type="match status" value="1"/>
</dbReference>
<evidence type="ECO:0000256" key="4">
    <source>
        <dbReference type="ARBA" id="ARBA00022692"/>
    </source>
</evidence>
<dbReference type="InterPro" id="IPR003400">
    <property type="entry name" value="ExbD"/>
</dbReference>
<evidence type="ECO:0000313" key="8">
    <source>
        <dbReference type="EMBL" id="RCN56250.1"/>
    </source>
</evidence>
<keyword evidence="9" id="KW-1185">Reference proteome</keyword>
<evidence type="ECO:0000256" key="2">
    <source>
        <dbReference type="ARBA" id="ARBA00005811"/>
    </source>
</evidence>
<dbReference type="EMBL" id="PSYR01000002">
    <property type="protein sequence ID" value="RCN56250.1"/>
    <property type="molecule type" value="Genomic_DNA"/>
</dbReference>
<dbReference type="GO" id="GO:0005886">
    <property type="term" value="C:plasma membrane"/>
    <property type="evidence" value="ECO:0007669"/>
    <property type="project" value="UniProtKB-SubCell"/>
</dbReference>
<comment type="similarity">
    <text evidence="2 7">Belongs to the ExbD/TolR family.</text>
</comment>
<evidence type="ECO:0000256" key="6">
    <source>
        <dbReference type="ARBA" id="ARBA00023136"/>
    </source>
</evidence>
<evidence type="ECO:0000313" key="9">
    <source>
        <dbReference type="Proteomes" id="UP000253250"/>
    </source>
</evidence>
<organism evidence="8 9">
    <name type="scientific">Acidiferrobacter thiooxydans</name>
    <dbReference type="NCBI Taxonomy" id="163359"/>
    <lineage>
        <taxon>Bacteria</taxon>
        <taxon>Pseudomonadati</taxon>
        <taxon>Pseudomonadota</taxon>
        <taxon>Gammaproteobacteria</taxon>
        <taxon>Acidiferrobacterales</taxon>
        <taxon>Acidiferrobacteraceae</taxon>
        <taxon>Acidiferrobacter</taxon>
    </lineage>
</organism>
<keyword evidence="4 7" id="KW-0812">Transmembrane</keyword>
<dbReference type="PANTHER" id="PTHR30558:SF3">
    <property type="entry name" value="BIOPOLYMER TRANSPORT PROTEIN EXBD-RELATED"/>
    <property type="match status" value="1"/>
</dbReference>
<gene>
    <name evidence="8" type="ORF">C4900_10410</name>
</gene>
<protein>
    <submittedName>
        <fullName evidence="8">Biopolymer transporter ExbD</fullName>
    </submittedName>
</protein>
<dbReference type="GO" id="GO:0022857">
    <property type="term" value="F:transmembrane transporter activity"/>
    <property type="evidence" value="ECO:0007669"/>
    <property type="project" value="InterPro"/>
</dbReference>
<accession>A0A1C2G1B6</accession>
<dbReference type="Gene3D" id="3.30.420.270">
    <property type="match status" value="1"/>
</dbReference>
<keyword evidence="7" id="KW-0813">Transport</keyword>
<evidence type="ECO:0000256" key="5">
    <source>
        <dbReference type="ARBA" id="ARBA00022989"/>
    </source>
</evidence>
<comment type="caution">
    <text evidence="8">The sequence shown here is derived from an EMBL/GenBank/DDBJ whole genome shotgun (WGS) entry which is preliminary data.</text>
</comment>
<name>A0A1C2G1B6_9GAMM</name>
<dbReference type="OrthoDB" id="9793581at2"/>
<dbReference type="STRING" id="163359.A9R16_11955"/>
<dbReference type="AlphaFoldDB" id="A0A1C2G1B6"/>
<sequence length="136" mass="14910">MRFRKRALEEPEINLVPMIDVLLMTLIFLILTTSFAHESSLKVQLPQAHPKQPIKIQGVHIVIDSAGTFAVDGAVVAGTERSLMRALAAHAHGPNTPVILYADRNAPYRAIVHALDAARRIGLGRIVFATKVRKTS</sequence>
<dbReference type="Proteomes" id="UP000253250">
    <property type="component" value="Unassembled WGS sequence"/>
</dbReference>
<reference evidence="8 9" key="1">
    <citation type="submission" date="2018-02" db="EMBL/GenBank/DDBJ databases">
        <title>Insights into the biology of acidophilic members of the Acidiferrobacteraceae family derived from comparative genomic analyses.</title>
        <authorList>
            <person name="Issotta F."/>
            <person name="Thyssen C."/>
            <person name="Mena C."/>
            <person name="Moya A."/>
            <person name="Bellenberg S."/>
            <person name="Sproer C."/>
            <person name="Covarrubias P.C."/>
            <person name="Sand W."/>
            <person name="Quatrini R."/>
            <person name="Vera M."/>
        </authorList>
    </citation>
    <scope>NUCLEOTIDE SEQUENCE [LARGE SCALE GENOMIC DNA]</scope>
    <source>
        <strain evidence="9">m-1</strain>
    </source>
</reference>
<keyword evidence="7" id="KW-0653">Protein transport</keyword>
<comment type="subcellular location">
    <subcellularLocation>
        <location evidence="1">Cell membrane</location>
        <topology evidence="1">Single-pass membrane protein</topology>
    </subcellularLocation>
    <subcellularLocation>
        <location evidence="7">Cell membrane</location>
        <topology evidence="7">Single-pass type II membrane protein</topology>
    </subcellularLocation>
</comment>
<evidence type="ECO:0000256" key="3">
    <source>
        <dbReference type="ARBA" id="ARBA00022475"/>
    </source>
</evidence>